<dbReference type="Proteomes" id="UP001165190">
    <property type="component" value="Unassembled WGS sequence"/>
</dbReference>
<protein>
    <recommendedName>
        <fullName evidence="3">Chromo domain-containing protein</fullName>
    </recommendedName>
</protein>
<gene>
    <name evidence="1" type="ORF">HRI_000762900</name>
</gene>
<dbReference type="InterPro" id="IPR016197">
    <property type="entry name" value="Chromo-like_dom_sf"/>
</dbReference>
<accession>A0A9W7H591</accession>
<dbReference type="OrthoDB" id="1001672at2759"/>
<evidence type="ECO:0000313" key="1">
    <source>
        <dbReference type="EMBL" id="GMI70936.1"/>
    </source>
</evidence>
<evidence type="ECO:0000313" key="2">
    <source>
        <dbReference type="Proteomes" id="UP001165190"/>
    </source>
</evidence>
<name>A0A9W7H591_HIBTR</name>
<keyword evidence="2" id="KW-1185">Reference proteome</keyword>
<dbReference type="PANTHER" id="PTHR46148:SF44">
    <property type="entry name" value="GAG-POL POLYPROTEIN"/>
    <property type="match status" value="1"/>
</dbReference>
<sequence length="174" mass="20592">MAPYKALYGRRCRTLLCWSELGEGKMLGPDLLRETEERVTLIQDRLKSIFDRQKGYADLKRRGIEYEVGEKAFLKVSPWKKVLRFGKKGKLSPRKIHDVFHVSMLRKYQSDLLHIVEPESVELQPNLSYEEEPVQILAREVKRLRNKTVPLVKVLWRSHTVEEATWELEETMRQ</sequence>
<dbReference type="SUPFAM" id="SSF54160">
    <property type="entry name" value="Chromo domain-like"/>
    <property type="match status" value="1"/>
</dbReference>
<evidence type="ECO:0008006" key="3">
    <source>
        <dbReference type="Google" id="ProtNLM"/>
    </source>
</evidence>
<reference evidence="1" key="1">
    <citation type="submission" date="2023-05" db="EMBL/GenBank/DDBJ databases">
        <title>Genome and transcriptome analyses reveal genes involved in the formation of fine ridges on petal epidermal cells in Hibiscus trionum.</title>
        <authorList>
            <person name="Koshimizu S."/>
            <person name="Masuda S."/>
            <person name="Ishii T."/>
            <person name="Shirasu K."/>
            <person name="Hoshino A."/>
            <person name="Arita M."/>
        </authorList>
    </citation>
    <scope>NUCLEOTIDE SEQUENCE</scope>
    <source>
        <strain evidence="1">Hamamatsu line</strain>
    </source>
</reference>
<proteinExistence type="predicted"/>
<dbReference type="AlphaFoldDB" id="A0A9W7H591"/>
<comment type="caution">
    <text evidence="1">The sequence shown here is derived from an EMBL/GenBank/DDBJ whole genome shotgun (WGS) entry which is preliminary data.</text>
</comment>
<dbReference type="EMBL" id="BSYR01000010">
    <property type="protein sequence ID" value="GMI70936.1"/>
    <property type="molecule type" value="Genomic_DNA"/>
</dbReference>
<organism evidence="1 2">
    <name type="scientific">Hibiscus trionum</name>
    <name type="common">Flower of an hour</name>
    <dbReference type="NCBI Taxonomy" id="183268"/>
    <lineage>
        <taxon>Eukaryota</taxon>
        <taxon>Viridiplantae</taxon>
        <taxon>Streptophyta</taxon>
        <taxon>Embryophyta</taxon>
        <taxon>Tracheophyta</taxon>
        <taxon>Spermatophyta</taxon>
        <taxon>Magnoliopsida</taxon>
        <taxon>eudicotyledons</taxon>
        <taxon>Gunneridae</taxon>
        <taxon>Pentapetalae</taxon>
        <taxon>rosids</taxon>
        <taxon>malvids</taxon>
        <taxon>Malvales</taxon>
        <taxon>Malvaceae</taxon>
        <taxon>Malvoideae</taxon>
        <taxon>Hibiscus</taxon>
    </lineage>
</organism>
<dbReference type="PANTHER" id="PTHR46148">
    <property type="entry name" value="CHROMO DOMAIN-CONTAINING PROTEIN"/>
    <property type="match status" value="1"/>
</dbReference>